<sequence length="775" mass="85955">MSSFGLTRIAIYVLLLFSIARNIHGAPCKTLCARLNIDGCKSHCKIQKGYKLNDKCWSDCTEPSFEWLNKQESLVECVGKCSSPIDRGGTNGRKLKNKGPKGTGYGPCQKICKRFKVKKCKNVCEIKKGFSIDSSCWKTCLAEFDGPEKIILQPCMTKCHVKATSCPPKSDPRYGGNPATKCCIGDLWHTPGLGNQYSCQHTGFPTILTKKCNKDEVFKVFAFNDCRCVKPTTKCTWDVWSNWSPWQCGQCNKQKPCGGPPKIPLTCSRFRYRNRSSYNCPKPSTEKESQTRNDGSSTCDSIPCCRWGVWSRWQLGACSKSCGTGNIYKSRRRIKLFVGTGISATCIGETIESLPTSERCNTQQCAAGCKWGTWSRWQLGACSKTCGTGTRYQLRRRIRLYGTCIGDTIENIPTSERCNTQECPTGCRWSTWGPWAQQGRCSVTCGSGLRQKTRSRTKLQAPVGYTCEGSSNQSDQETCYNKECPHCTWGMWSQWVYSKCDKTCGPGFLIKSRRRPQTSSPGGEHLCSGNSIETSSLSCNVRECPYCSWNNWGAWSAGGCSTTCGPGNMSKTRTRTHSYSSIAAAYMCEGNSFETVRSGCNVRICPDCRIWGEWTDWSFSPCKGYTNIDTGSIGGVIDGPCAITGLQACNRARVCSPCQYRKRREAKGDIVRDAAGVGVERSKRTYGDHDTQPNTCIGDSAQEKIQQCCLLQHHYCSWAEWSLWSHGACSKTCGSGFVVKTRNRTYASISKGGEHMCQGSSIETHSTICNTQMCQ</sequence>
<dbReference type="EMBL" id="CAIIXF020000012">
    <property type="protein sequence ID" value="CAH1801764.1"/>
    <property type="molecule type" value="Genomic_DNA"/>
</dbReference>
<keyword evidence="2" id="KW-0964">Secreted</keyword>
<keyword evidence="5" id="KW-1015">Disulfide bond</keyword>
<keyword evidence="4" id="KW-0677">Repeat</keyword>
<evidence type="ECO:0000313" key="9">
    <source>
        <dbReference type="Proteomes" id="UP000749559"/>
    </source>
</evidence>
<protein>
    <submittedName>
        <fullName evidence="8">Uncharacterized protein</fullName>
    </submittedName>
</protein>
<evidence type="ECO:0000256" key="4">
    <source>
        <dbReference type="ARBA" id="ARBA00022737"/>
    </source>
</evidence>
<evidence type="ECO:0000256" key="6">
    <source>
        <dbReference type="SAM" id="MobiDB-lite"/>
    </source>
</evidence>
<proteinExistence type="predicted"/>
<dbReference type="InterPro" id="IPR052065">
    <property type="entry name" value="Compl_asym_regulator"/>
</dbReference>
<accession>A0A8S4Q8H7</accession>
<dbReference type="InterPro" id="IPR000884">
    <property type="entry name" value="TSP1_rpt"/>
</dbReference>
<keyword evidence="3 7" id="KW-0732">Signal</keyword>
<comment type="subcellular location">
    <subcellularLocation>
        <location evidence="1">Secreted</location>
    </subcellularLocation>
</comment>
<evidence type="ECO:0000313" key="8">
    <source>
        <dbReference type="EMBL" id="CAH1801764.1"/>
    </source>
</evidence>
<dbReference type="PROSITE" id="PS50092">
    <property type="entry name" value="TSP1"/>
    <property type="match status" value="6"/>
</dbReference>
<dbReference type="SUPFAM" id="SSF82895">
    <property type="entry name" value="TSP-1 type 1 repeat"/>
    <property type="match status" value="3"/>
</dbReference>
<feature type="region of interest" description="Disordered" evidence="6">
    <location>
        <begin position="280"/>
        <end position="299"/>
    </location>
</feature>
<organism evidence="8 9">
    <name type="scientific">Owenia fusiformis</name>
    <name type="common">Polychaete worm</name>
    <dbReference type="NCBI Taxonomy" id="6347"/>
    <lineage>
        <taxon>Eukaryota</taxon>
        <taxon>Metazoa</taxon>
        <taxon>Spiralia</taxon>
        <taxon>Lophotrochozoa</taxon>
        <taxon>Annelida</taxon>
        <taxon>Polychaeta</taxon>
        <taxon>Sedentaria</taxon>
        <taxon>Canalipalpata</taxon>
        <taxon>Sabellida</taxon>
        <taxon>Oweniida</taxon>
        <taxon>Oweniidae</taxon>
        <taxon>Owenia</taxon>
    </lineage>
</organism>
<evidence type="ECO:0000256" key="1">
    <source>
        <dbReference type="ARBA" id="ARBA00004613"/>
    </source>
</evidence>
<evidence type="ECO:0000256" key="7">
    <source>
        <dbReference type="SAM" id="SignalP"/>
    </source>
</evidence>
<feature type="chain" id="PRO_5035749613" evidence="7">
    <location>
        <begin position="26"/>
        <end position="775"/>
    </location>
</feature>
<dbReference type="OrthoDB" id="446173at2759"/>
<dbReference type="Gene3D" id="2.20.100.10">
    <property type="entry name" value="Thrombospondin type-1 (TSP1) repeat"/>
    <property type="match status" value="6"/>
</dbReference>
<dbReference type="PANTHER" id="PTHR22906:SF43">
    <property type="entry name" value="PROPERDIN"/>
    <property type="match status" value="1"/>
</dbReference>
<keyword evidence="9" id="KW-1185">Reference proteome</keyword>
<dbReference type="PANTHER" id="PTHR22906">
    <property type="entry name" value="PROPERDIN"/>
    <property type="match status" value="1"/>
</dbReference>
<evidence type="ECO:0000256" key="5">
    <source>
        <dbReference type="ARBA" id="ARBA00023157"/>
    </source>
</evidence>
<name>A0A8S4Q8H7_OWEFU</name>
<dbReference type="InterPro" id="IPR036383">
    <property type="entry name" value="TSP1_rpt_sf"/>
</dbReference>
<gene>
    <name evidence="8" type="ORF">OFUS_LOCUS25518</name>
</gene>
<feature type="non-terminal residue" evidence="8">
    <location>
        <position position="1"/>
    </location>
</feature>
<dbReference type="SMART" id="SM00209">
    <property type="entry name" value="TSP1"/>
    <property type="match status" value="6"/>
</dbReference>
<dbReference type="Proteomes" id="UP000749559">
    <property type="component" value="Unassembled WGS sequence"/>
</dbReference>
<evidence type="ECO:0000256" key="2">
    <source>
        <dbReference type="ARBA" id="ARBA00022525"/>
    </source>
</evidence>
<dbReference type="AlphaFoldDB" id="A0A8S4Q8H7"/>
<feature type="signal peptide" evidence="7">
    <location>
        <begin position="1"/>
        <end position="25"/>
    </location>
</feature>
<evidence type="ECO:0000256" key="3">
    <source>
        <dbReference type="ARBA" id="ARBA00022729"/>
    </source>
</evidence>
<reference evidence="8" key="1">
    <citation type="submission" date="2022-03" db="EMBL/GenBank/DDBJ databases">
        <authorList>
            <person name="Martin C."/>
        </authorList>
    </citation>
    <scope>NUCLEOTIDE SEQUENCE</scope>
</reference>
<dbReference type="Pfam" id="PF00090">
    <property type="entry name" value="TSP_1"/>
    <property type="match status" value="5"/>
</dbReference>
<comment type="caution">
    <text evidence="8">The sequence shown here is derived from an EMBL/GenBank/DDBJ whole genome shotgun (WGS) entry which is preliminary data.</text>
</comment>